<dbReference type="PROSITE" id="PS01186">
    <property type="entry name" value="EGF_2"/>
    <property type="match status" value="2"/>
</dbReference>
<feature type="domain" description="Laminin G" evidence="11">
    <location>
        <begin position="189"/>
        <end position="415"/>
    </location>
</feature>
<dbReference type="Gene3D" id="2.60.120.200">
    <property type="match status" value="2"/>
</dbReference>
<dbReference type="PROSITE" id="PS50026">
    <property type="entry name" value="EGF_3"/>
    <property type="match status" value="3"/>
</dbReference>
<dbReference type="InterPro" id="IPR000742">
    <property type="entry name" value="EGF"/>
</dbReference>
<dbReference type="SUPFAM" id="SSF57184">
    <property type="entry name" value="Growth factor receptor domain"/>
    <property type="match status" value="1"/>
</dbReference>
<keyword evidence="14" id="KW-1185">Reference proteome</keyword>
<dbReference type="InterPro" id="IPR000152">
    <property type="entry name" value="EGF-type_Asp/Asn_hydroxyl_site"/>
</dbReference>
<dbReference type="GO" id="GO:0007156">
    <property type="term" value="P:homophilic cell adhesion via plasma membrane adhesion molecules"/>
    <property type="evidence" value="ECO:0007669"/>
    <property type="project" value="InterPro"/>
</dbReference>
<feature type="region of interest" description="Disordered" evidence="9">
    <location>
        <begin position="313"/>
        <end position="332"/>
    </location>
</feature>
<evidence type="ECO:0000256" key="8">
    <source>
        <dbReference type="RuleBase" id="RU004357"/>
    </source>
</evidence>
<feature type="disulfide bond" evidence="7">
    <location>
        <begin position="439"/>
        <end position="448"/>
    </location>
</feature>
<protein>
    <recommendedName>
        <fullName evidence="15">Neural-cadherin</fullName>
    </recommendedName>
</protein>
<dbReference type="GO" id="GO:0016020">
    <property type="term" value="C:membrane"/>
    <property type="evidence" value="ECO:0007669"/>
    <property type="project" value="UniProtKB-SubCell"/>
</dbReference>
<keyword evidence="2 7" id="KW-0245">EGF-like domain</keyword>
<feature type="compositionally biased region" description="Polar residues" evidence="9">
    <location>
        <begin position="835"/>
        <end position="849"/>
    </location>
</feature>
<feature type="domain" description="EGF-like" evidence="12">
    <location>
        <begin position="686"/>
        <end position="722"/>
    </location>
</feature>
<keyword evidence="3 10" id="KW-0812">Transmembrane</keyword>
<dbReference type="InterPro" id="IPR009030">
    <property type="entry name" value="Growth_fac_rcpt_cys_sf"/>
</dbReference>
<feature type="region of interest" description="Disordered" evidence="9">
    <location>
        <begin position="835"/>
        <end position="920"/>
    </location>
</feature>
<dbReference type="Gene3D" id="2.10.25.10">
    <property type="entry name" value="Laminin"/>
    <property type="match status" value="2"/>
</dbReference>
<evidence type="ECO:0000259" key="12">
    <source>
        <dbReference type="PROSITE" id="PS50026"/>
    </source>
</evidence>
<evidence type="ECO:0000256" key="10">
    <source>
        <dbReference type="SAM" id="Phobius"/>
    </source>
</evidence>
<dbReference type="Proteomes" id="UP001445076">
    <property type="component" value="Unassembled WGS sequence"/>
</dbReference>
<dbReference type="GO" id="GO:0009887">
    <property type="term" value="P:animal organ morphogenesis"/>
    <property type="evidence" value="ECO:0007669"/>
    <property type="project" value="UniProtKB-ARBA"/>
</dbReference>
<dbReference type="InterPro" id="IPR027397">
    <property type="entry name" value="Catenin-bd_sf"/>
</dbReference>
<dbReference type="PROSITE" id="PS00010">
    <property type="entry name" value="ASX_HYDROXYL"/>
    <property type="match status" value="1"/>
</dbReference>
<feature type="compositionally biased region" description="Low complexity" evidence="9">
    <location>
        <begin position="890"/>
        <end position="902"/>
    </location>
</feature>
<dbReference type="SMART" id="SM00181">
    <property type="entry name" value="EGF"/>
    <property type="match status" value="4"/>
</dbReference>
<feature type="compositionally biased region" description="Basic and acidic residues" evidence="9">
    <location>
        <begin position="850"/>
        <end position="869"/>
    </location>
</feature>
<dbReference type="InterPro" id="IPR013320">
    <property type="entry name" value="ConA-like_dom_sf"/>
</dbReference>
<dbReference type="PROSITE" id="PS00022">
    <property type="entry name" value="EGF_1"/>
    <property type="match status" value="3"/>
</dbReference>
<keyword evidence="4" id="KW-0677">Repeat</keyword>
<comment type="similarity">
    <text evidence="1">Belongs to the NOTCH family.</text>
</comment>
<evidence type="ECO:0000256" key="9">
    <source>
        <dbReference type="SAM" id="MobiDB-lite"/>
    </source>
</evidence>
<keyword evidence="10" id="KW-0472">Membrane</keyword>
<dbReference type="Pfam" id="PF00008">
    <property type="entry name" value="EGF"/>
    <property type="match status" value="2"/>
</dbReference>
<evidence type="ECO:0000256" key="3">
    <source>
        <dbReference type="ARBA" id="ARBA00022692"/>
    </source>
</evidence>
<dbReference type="InterPro" id="IPR001791">
    <property type="entry name" value="Laminin_G"/>
</dbReference>
<dbReference type="SMART" id="SM00179">
    <property type="entry name" value="EGF_CA"/>
    <property type="match status" value="4"/>
</dbReference>
<dbReference type="CDD" id="cd00110">
    <property type="entry name" value="LamG"/>
    <property type="match status" value="2"/>
</dbReference>
<dbReference type="InterPro" id="IPR001881">
    <property type="entry name" value="EGF-like_Ca-bd_dom"/>
</dbReference>
<dbReference type="PANTHER" id="PTHR15036">
    <property type="entry name" value="PIKACHURIN-LIKE PROTEIN"/>
    <property type="match status" value="1"/>
</dbReference>
<name>A0AAW0YC71_CHEQU</name>
<keyword evidence="6 7" id="KW-1015">Disulfide bond</keyword>
<comment type="caution">
    <text evidence="13">The sequence shown here is derived from an EMBL/GenBank/DDBJ whole genome shotgun (WGS) entry which is preliminary data.</text>
</comment>
<evidence type="ECO:0000256" key="4">
    <source>
        <dbReference type="ARBA" id="ARBA00022737"/>
    </source>
</evidence>
<comment type="caution">
    <text evidence="7">Lacks conserved residue(s) required for the propagation of feature annotation.</text>
</comment>
<dbReference type="Pfam" id="PF01049">
    <property type="entry name" value="CADH_Y-type_LIR"/>
    <property type="match status" value="1"/>
</dbReference>
<reference evidence="13 14" key="1">
    <citation type="journal article" date="2024" name="BMC Genomics">
        <title>Genome assembly of redclaw crayfish (Cherax quadricarinatus) provides insights into its immune adaptation and hypoxia tolerance.</title>
        <authorList>
            <person name="Liu Z."/>
            <person name="Zheng J."/>
            <person name="Li H."/>
            <person name="Fang K."/>
            <person name="Wang S."/>
            <person name="He J."/>
            <person name="Zhou D."/>
            <person name="Weng S."/>
            <person name="Chi M."/>
            <person name="Gu Z."/>
            <person name="He J."/>
            <person name="Li F."/>
            <person name="Wang M."/>
        </authorList>
    </citation>
    <scope>NUCLEOTIDE SEQUENCE [LARGE SCALE GENOMIC DNA]</scope>
    <source>
        <strain evidence="13">ZL_2023a</strain>
    </source>
</reference>
<dbReference type="AlphaFoldDB" id="A0AAW0YC71"/>
<feature type="domain" description="Laminin G" evidence="11">
    <location>
        <begin position="452"/>
        <end position="641"/>
    </location>
</feature>
<dbReference type="PANTHER" id="PTHR15036:SF85">
    <property type="entry name" value="SP2353, ISOFORM A"/>
    <property type="match status" value="1"/>
</dbReference>
<feature type="domain" description="EGF-like" evidence="12">
    <location>
        <begin position="411"/>
        <end position="449"/>
    </location>
</feature>
<comment type="function">
    <text evidence="8">Cadherins are calcium-dependent cell adhesion proteins.</text>
</comment>
<dbReference type="EMBL" id="JARKIK010000007">
    <property type="protein sequence ID" value="KAK8750489.1"/>
    <property type="molecule type" value="Genomic_DNA"/>
</dbReference>
<dbReference type="FunFam" id="2.10.25.10:FF:000471">
    <property type="entry name" value="Protein lin-12"/>
    <property type="match status" value="1"/>
</dbReference>
<dbReference type="PROSITE" id="PS50025">
    <property type="entry name" value="LAM_G_DOMAIN"/>
    <property type="match status" value="2"/>
</dbReference>
<feature type="disulfide bond" evidence="7">
    <location>
        <begin position="712"/>
        <end position="721"/>
    </location>
</feature>
<feature type="non-terminal residue" evidence="13">
    <location>
        <position position="1"/>
    </location>
</feature>
<feature type="compositionally biased region" description="Basic and acidic residues" evidence="9">
    <location>
        <begin position="906"/>
        <end position="920"/>
    </location>
</feature>
<gene>
    <name evidence="13" type="ORF">OTU49_014861</name>
</gene>
<sequence length="920" mass="98619">TSILSRLVEAARAWVEVGRGSVRAVSVESLEELTTSPSTRVWLSSSGMANFDQLLMYRKHELSQVIGVDIKDVGVITCNQTGYENARGDSHEVAHGLSRCISGCRATLGEGFSVVDANTSALVGPRIKVLTTCSCGNTTPDHYTCTPYTCLNGGRCIPTPTGTRCICPHGTWGSRCKVLVRHFEGGGTEQVFEGGVHGASRVGGWAWVAPIPPCADVHLSLEVLTRSPAATLLYSGPDHGAATPDTEDSSVRELLLLELRQGRPSLLLDMGGGPVTLTLNASSSLADNTWHRIDLIWRDELVEMIVDLCTGGGLDESPTPPASPAHTTPPDAHTCRGATRLPRAARVFNTGGPLQVGGLAHSLPAHYMNEGPSILRPPHLQGCLRNLRVNGQQLVDLGGGVLSRASYPGCPAADCLSNGLYCGLHARCRGSPGSLRCECQAGWGGPGCATPTTPTTFLLNSYVKLALSFTPLGYTTSISLRFRTWRRRGELVVVTSQHGRDRWAVEVVGGRVCVALRLHPRPPTSLCLTRATLTDGRWHSLAAARYGSAVLLSADDGDGDLYNASLVLEGRQLLQVDKQEGVHVGGTPEFLDVSVFKIESDFFDGCMDDLRISGRSVPLPPATNSSAWGQASVYKGVESGCGAPSACVNVSCRTPLTCVDTWRSYHCGCGEGRVVSTSNSQATCEDEDECVWRPCLNGGTCFNTQPSYVCACPAGFRGQHCHLPDVGETSLKLPLGILVTIVVWCTFLLLLICAFLLHQHHRRSALRRGASHEKEDTVSCKEQVSPCSRTPNLLELQLLKPPRANGQPAWTKNPNIADVDVLQVEVATLCNSAETHQQQKCSTPSTASQHQREGHQNLRPKDSGTERRSSSGCANNPPAGDDLRNYAYEGDGSSPGSLSSCKSSRRGAEKGSKRNHKMER</sequence>
<evidence type="ECO:0000256" key="7">
    <source>
        <dbReference type="PROSITE-ProRule" id="PRU00076"/>
    </source>
</evidence>
<evidence type="ECO:0008006" key="15">
    <source>
        <dbReference type="Google" id="ProtNLM"/>
    </source>
</evidence>
<feature type="disulfide bond" evidence="7">
    <location>
        <begin position="167"/>
        <end position="176"/>
    </location>
</feature>
<evidence type="ECO:0000256" key="6">
    <source>
        <dbReference type="ARBA" id="ARBA00023157"/>
    </source>
</evidence>
<organism evidence="13 14">
    <name type="scientific">Cherax quadricarinatus</name>
    <name type="common">Australian red claw crayfish</name>
    <dbReference type="NCBI Taxonomy" id="27406"/>
    <lineage>
        <taxon>Eukaryota</taxon>
        <taxon>Metazoa</taxon>
        <taxon>Ecdysozoa</taxon>
        <taxon>Arthropoda</taxon>
        <taxon>Crustacea</taxon>
        <taxon>Multicrustacea</taxon>
        <taxon>Malacostraca</taxon>
        <taxon>Eumalacostraca</taxon>
        <taxon>Eucarida</taxon>
        <taxon>Decapoda</taxon>
        <taxon>Pleocyemata</taxon>
        <taxon>Astacidea</taxon>
        <taxon>Parastacoidea</taxon>
        <taxon>Parastacidae</taxon>
        <taxon>Cherax</taxon>
    </lineage>
</organism>
<dbReference type="SMART" id="SM00282">
    <property type="entry name" value="LamG"/>
    <property type="match status" value="2"/>
</dbReference>
<evidence type="ECO:0000256" key="1">
    <source>
        <dbReference type="ARBA" id="ARBA00005847"/>
    </source>
</evidence>
<dbReference type="GO" id="GO:0005509">
    <property type="term" value="F:calcium ion binding"/>
    <property type="evidence" value="ECO:0007669"/>
    <property type="project" value="InterPro"/>
</dbReference>
<evidence type="ECO:0000256" key="5">
    <source>
        <dbReference type="ARBA" id="ARBA00022989"/>
    </source>
</evidence>
<dbReference type="Gene3D" id="4.10.900.10">
    <property type="entry name" value="TCF3-CBD (Catenin binding domain)"/>
    <property type="match status" value="1"/>
</dbReference>
<feature type="transmembrane region" description="Helical" evidence="10">
    <location>
        <begin position="733"/>
        <end position="757"/>
    </location>
</feature>
<dbReference type="Pfam" id="PF02210">
    <property type="entry name" value="Laminin_G_2"/>
    <property type="match status" value="2"/>
</dbReference>
<evidence type="ECO:0000259" key="11">
    <source>
        <dbReference type="PROSITE" id="PS50025"/>
    </source>
</evidence>
<keyword evidence="5 10" id="KW-1133">Transmembrane helix</keyword>
<evidence type="ECO:0000313" key="14">
    <source>
        <dbReference type="Proteomes" id="UP001445076"/>
    </source>
</evidence>
<dbReference type="SUPFAM" id="SSF49899">
    <property type="entry name" value="Concanavalin A-like lectins/glucanases"/>
    <property type="match status" value="2"/>
</dbReference>
<dbReference type="CDD" id="cd00054">
    <property type="entry name" value="EGF_CA"/>
    <property type="match status" value="2"/>
</dbReference>
<feature type="domain" description="EGF-like" evidence="12">
    <location>
        <begin position="141"/>
        <end position="177"/>
    </location>
</feature>
<proteinExistence type="inferred from homology"/>
<evidence type="ECO:0000256" key="2">
    <source>
        <dbReference type="ARBA" id="ARBA00022536"/>
    </source>
</evidence>
<dbReference type="InterPro" id="IPR000233">
    <property type="entry name" value="Cadherin_Y-type_LIR"/>
</dbReference>
<dbReference type="InterPro" id="IPR018097">
    <property type="entry name" value="EGF_Ca-bd_CS"/>
</dbReference>
<accession>A0AAW0YC71</accession>
<dbReference type="PROSITE" id="PS01187">
    <property type="entry name" value="EGF_CA"/>
    <property type="match status" value="1"/>
</dbReference>
<evidence type="ECO:0000313" key="13">
    <source>
        <dbReference type="EMBL" id="KAK8750489.1"/>
    </source>
</evidence>
<dbReference type="InterPro" id="IPR050372">
    <property type="entry name" value="Neurexin-related_CASP"/>
</dbReference>